<organism evidence="1 2">
    <name type="scientific">uncultured phage cr85_1</name>
    <dbReference type="NCBI Taxonomy" id="2772074"/>
    <lineage>
        <taxon>Viruses</taxon>
        <taxon>Duplodnaviria</taxon>
        <taxon>Heunggongvirae</taxon>
        <taxon>Uroviricota</taxon>
        <taxon>Caudoviricetes</taxon>
        <taxon>Crassvirales</taxon>
        <taxon>Steigviridae</taxon>
        <taxon>Asinivirinae</taxon>
        <taxon>Kahnovirus</taxon>
        <taxon>Kahnovirus oralis</taxon>
    </lineage>
</organism>
<dbReference type="Proteomes" id="UP000593882">
    <property type="component" value="Segment"/>
</dbReference>
<dbReference type="GeneID" id="65130074"/>
<dbReference type="RefSeq" id="YP_010111646.1">
    <property type="nucleotide sequence ID" value="NC_055883.1"/>
</dbReference>
<dbReference type="EMBL" id="MT774390">
    <property type="protein sequence ID" value="QOR59488.1"/>
    <property type="molecule type" value="Genomic_DNA"/>
</dbReference>
<reference evidence="1 2" key="1">
    <citation type="submission" date="2020-07" db="EMBL/GenBank/DDBJ databases">
        <title>Taxonomic proposal: Crassvirales, a new order of highly abundant and diverse bacterial viruses.</title>
        <authorList>
            <person name="Shkoporov A.N."/>
            <person name="Stockdale S.R."/>
            <person name="Guerin E."/>
            <person name="Ross R.P."/>
            <person name="Hill C."/>
        </authorList>
    </citation>
    <scope>NUCLEOTIDE SEQUENCE [LARGE SCALE GENOMIC DNA]</scope>
</reference>
<evidence type="ECO:0000313" key="2">
    <source>
        <dbReference type="Proteomes" id="UP000593882"/>
    </source>
</evidence>
<proteinExistence type="predicted"/>
<sequence length="79" mass="8780">MSLLGKKKVINPTLSNGRLASIKAVFKAAHENASILHAEMEENVKSKSAQIESLQHDIETINACKEETEKFMENISKLI</sequence>
<dbReference type="KEGG" id="vg:65130074"/>
<name>A0A7M1RYR0_9CAUD</name>
<protein>
    <submittedName>
        <fullName evidence="1">Uncharacterized protein</fullName>
    </submittedName>
</protein>
<accession>A0A7M1RYR0</accession>
<keyword evidence="2" id="KW-1185">Reference proteome</keyword>
<evidence type="ECO:0000313" key="1">
    <source>
        <dbReference type="EMBL" id="QOR59488.1"/>
    </source>
</evidence>